<protein>
    <recommendedName>
        <fullName evidence="6">Glycosyltransferase family 1 protein</fullName>
    </recommendedName>
</protein>
<dbReference type="AlphaFoldDB" id="A0A2M6WCK9"/>
<dbReference type="SUPFAM" id="SSF53756">
    <property type="entry name" value="UDP-Glycosyltransferase/glycogen phosphorylase"/>
    <property type="match status" value="1"/>
</dbReference>
<keyword evidence="1" id="KW-0808">Transferase</keyword>
<dbReference type="Pfam" id="PF00534">
    <property type="entry name" value="Glycos_transf_1"/>
    <property type="match status" value="1"/>
</dbReference>
<dbReference type="GO" id="GO:0016757">
    <property type="term" value="F:glycosyltransferase activity"/>
    <property type="evidence" value="ECO:0007669"/>
    <property type="project" value="InterPro"/>
</dbReference>
<evidence type="ECO:0000313" key="4">
    <source>
        <dbReference type="EMBL" id="PIT90527.1"/>
    </source>
</evidence>
<proteinExistence type="predicted"/>
<dbReference type="PANTHER" id="PTHR46401:SF2">
    <property type="entry name" value="GLYCOSYLTRANSFERASE WBBK-RELATED"/>
    <property type="match status" value="1"/>
</dbReference>
<dbReference type="FunFam" id="3.40.50.2000:FF:000119">
    <property type="entry name" value="Glycosyl transferase group 1"/>
    <property type="match status" value="1"/>
</dbReference>
<organism evidence="4 5">
    <name type="scientific">Candidatus Komeilibacteria bacterium CG10_big_fil_rev_8_21_14_0_10_41_13</name>
    <dbReference type="NCBI Taxonomy" id="1974476"/>
    <lineage>
        <taxon>Bacteria</taxon>
        <taxon>Candidatus Komeiliibacteriota</taxon>
    </lineage>
</organism>
<dbReference type="Gene3D" id="3.40.50.2000">
    <property type="entry name" value="Glycogen Phosphorylase B"/>
    <property type="match status" value="2"/>
</dbReference>
<dbReference type="PANTHER" id="PTHR46401">
    <property type="entry name" value="GLYCOSYLTRANSFERASE WBBK-RELATED"/>
    <property type="match status" value="1"/>
</dbReference>
<dbReference type="EMBL" id="PFBO01000051">
    <property type="protein sequence ID" value="PIT90527.1"/>
    <property type="molecule type" value="Genomic_DNA"/>
</dbReference>
<evidence type="ECO:0000313" key="5">
    <source>
        <dbReference type="Proteomes" id="UP000230543"/>
    </source>
</evidence>
<comment type="caution">
    <text evidence="4">The sequence shown here is derived from an EMBL/GenBank/DDBJ whole genome shotgun (WGS) entry which is preliminary data.</text>
</comment>
<dbReference type="Pfam" id="PF13439">
    <property type="entry name" value="Glyco_transf_4"/>
    <property type="match status" value="1"/>
</dbReference>
<dbReference type="GO" id="GO:0009103">
    <property type="term" value="P:lipopolysaccharide biosynthetic process"/>
    <property type="evidence" value="ECO:0007669"/>
    <property type="project" value="TreeGrafter"/>
</dbReference>
<name>A0A2M6WCK9_9BACT</name>
<feature type="domain" description="Glycosyltransferase subfamily 4-like N-terminal" evidence="3">
    <location>
        <begin position="74"/>
        <end position="182"/>
    </location>
</feature>
<dbReference type="Proteomes" id="UP000230543">
    <property type="component" value="Unassembled WGS sequence"/>
</dbReference>
<sequence>MIIGIDARSLIEPNLTGVGHYTKAMLRQLFLLDQQNQYKLFLNSFKKMSTEVLTEFENLPNVRIYRFNYPSKLLNLSLSFLGRPKLDMLVGGCDLFWLPNLGFYSISSGCKTVITVHDLSFERLPWAYSAKRQLWHKVINPPFKLKLTDKIIAVSKNTKKDLVNLYHLPSGKIEVIYPGVSLRQGKIRKDLPEKYILYLGTLEPRKNIESIIKAFEKLNRPEYSLVIAGSKGWLYQPIYRLAKKSKLKDQIKFVNYVKEEEKFFLYKKASLFIWPSFYEGFGLPPLEAMKAGCPVIAASDSSLPEVLNSGVMLVDPYNLEEIAKAMELILDNQRLKEDLTAKASEIVKKYDWQTSAKQLLEVFNRL</sequence>
<accession>A0A2M6WCK9</accession>
<evidence type="ECO:0000259" key="2">
    <source>
        <dbReference type="Pfam" id="PF00534"/>
    </source>
</evidence>
<feature type="domain" description="Glycosyl transferase family 1" evidence="2">
    <location>
        <begin position="186"/>
        <end position="343"/>
    </location>
</feature>
<reference evidence="5" key="1">
    <citation type="submission" date="2017-09" db="EMBL/GenBank/DDBJ databases">
        <title>Depth-based differentiation of microbial function through sediment-hosted aquifers and enrichment of novel symbionts in the deep terrestrial subsurface.</title>
        <authorList>
            <person name="Probst A.J."/>
            <person name="Ladd B."/>
            <person name="Jarett J.K."/>
            <person name="Geller-Mcgrath D.E."/>
            <person name="Sieber C.M.K."/>
            <person name="Emerson J.B."/>
            <person name="Anantharaman K."/>
            <person name="Thomas B.C."/>
            <person name="Malmstrom R."/>
            <person name="Stieglmeier M."/>
            <person name="Klingl A."/>
            <person name="Woyke T."/>
            <person name="Ryan C.M."/>
            <person name="Banfield J.F."/>
        </authorList>
    </citation>
    <scope>NUCLEOTIDE SEQUENCE [LARGE SCALE GENOMIC DNA]</scope>
</reference>
<dbReference type="InterPro" id="IPR001296">
    <property type="entry name" value="Glyco_trans_1"/>
</dbReference>
<dbReference type="InterPro" id="IPR028098">
    <property type="entry name" value="Glyco_trans_4-like_N"/>
</dbReference>
<evidence type="ECO:0008006" key="6">
    <source>
        <dbReference type="Google" id="ProtNLM"/>
    </source>
</evidence>
<dbReference type="CDD" id="cd03809">
    <property type="entry name" value="GT4_MtfB-like"/>
    <property type="match status" value="1"/>
</dbReference>
<evidence type="ECO:0000256" key="1">
    <source>
        <dbReference type="ARBA" id="ARBA00022679"/>
    </source>
</evidence>
<gene>
    <name evidence="4" type="ORF">COU22_01720</name>
</gene>
<evidence type="ECO:0000259" key="3">
    <source>
        <dbReference type="Pfam" id="PF13439"/>
    </source>
</evidence>